<proteinExistence type="predicted"/>
<evidence type="ECO:0000313" key="4">
    <source>
        <dbReference type="Proteomes" id="UP001432292"/>
    </source>
</evidence>
<dbReference type="EMBL" id="BLIN01000005">
    <property type="protein sequence ID" value="GFE11242.1"/>
    <property type="molecule type" value="Genomic_DNA"/>
</dbReference>
<protein>
    <submittedName>
        <fullName evidence="1">Uncharacterized protein</fullName>
    </submittedName>
</protein>
<reference evidence="1 3" key="1">
    <citation type="submission" date="2019-12" db="EMBL/GenBank/DDBJ databases">
        <title>Whole genome shotgun sequence of Streptomyces caniferus NBRC 15389.</title>
        <authorList>
            <person name="Ichikawa N."/>
            <person name="Kimura A."/>
            <person name="Kitahashi Y."/>
            <person name="Komaki H."/>
            <person name="Tamura T."/>
        </authorList>
    </citation>
    <scope>NUCLEOTIDE SEQUENCE [LARGE SCALE GENOMIC DNA]</scope>
    <source>
        <strain evidence="1 3">NBRC 15389</strain>
    </source>
</reference>
<dbReference type="Proteomes" id="UP001432292">
    <property type="component" value="Chromosome"/>
</dbReference>
<sequence>MRSLHLQHYSGTYRSAAMPGHDVHASRPERTCLLYADVGRGVTAVEAIGMRRIDSLVEFDAPQVLFSVDPQGLLIAQ</sequence>
<evidence type="ECO:0000313" key="1">
    <source>
        <dbReference type="EMBL" id="GFE11242.1"/>
    </source>
</evidence>
<reference evidence="2" key="2">
    <citation type="submission" date="2022-10" db="EMBL/GenBank/DDBJ databases">
        <title>The complete genomes of actinobacterial strains from the NBC collection.</title>
        <authorList>
            <person name="Joergensen T.S."/>
            <person name="Alvarez Arevalo M."/>
            <person name="Sterndorff E.B."/>
            <person name="Faurdal D."/>
            <person name="Vuksanovic O."/>
            <person name="Mourched A.-S."/>
            <person name="Charusanti P."/>
            <person name="Shaw S."/>
            <person name="Blin K."/>
            <person name="Weber T."/>
        </authorList>
    </citation>
    <scope>NUCLEOTIDE SEQUENCE</scope>
    <source>
        <strain evidence="2">NBC_01256</strain>
    </source>
</reference>
<keyword evidence="4" id="KW-1185">Reference proteome</keyword>
<accession>A0A640SKH9</accession>
<dbReference type="Proteomes" id="UP000435837">
    <property type="component" value="Unassembled WGS sequence"/>
</dbReference>
<dbReference type="AlphaFoldDB" id="A0A640SKH9"/>
<dbReference type="GeneID" id="96637002"/>
<evidence type="ECO:0000313" key="2">
    <source>
        <dbReference type="EMBL" id="WUS24123.1"/>
    </source>
</evidence>
<organism evidence="1 3">
    <name type="scientific">Streptomyces caniferus</name>
    <dbReference type="NCBI Taxonomy" id="285557"/>
    <lineage>
        <taxon>Bacteria</taxon>
        <taxon>Bacillati</taxon>
        <taxon>Actinomycetota</taxon>
        <taxon>Actinomycetes</taxon>
        <taxon>Kitasatosporales</taxon>
        <taxon>Streptomycetaceae</taxon>
        <taxon>Streptomyces</taxon>
    </lineage>
</organism>
<evidence type="ECO:0000313" key="3">
    <source>
        <dbReference type="Proteomes" id="UP000435837"/>
    </source>
</evidence>
<gene>
    <name evidence="2" type="ORF">OG727_18645</name>
    <name evidence="1" type="ORF">Scani_75100</name>
</gene>
<dbReference type="RefSeq" id="WP_159481925.1">
    <property type="nucleotide sequence ID" value="NZ_BAAATH010000001.1"/>
</dbReference>
<dbReference type="EMBL" id="CP108473">
    <property type="protein sequence ID" value="WUS24123.1"/>
    <property type="molecule type" value="Genomic_DNA"/>
</dbReference>
<dbReference type="OrthoDB" id="3403133at2"/>
<name>A0A640SKH9_9ACTN</name>